<gene>
    <name evidence="4" type="ORF">POTOM_053345</name>
</gene>
<sequence>MRVEIVSRKFITPSSSTPPHLRSCEISALDQLLPPVYVGLTYFYPADENIQGAKHSERGKQLEESLSKILTLYYPVAGRYDDEEKLLIDCNDKGVEYLEAEVSGRLSQILNGELQPEQLNQFLPYPVASPTSPLVAVQVSTFECGGLAVGLRVSHKICDLATLTSFVNGWATTSRVGIDEVPRPSFALPSLFPTRETTQILKATPVKNGARVVTRTFVFSRSAVANLQVIARTRDDDLEGGKGQPSRVQVVTAIVWRALIKVAKLKHGYLRPSALIHGVEMRKRSALPLPPNCFGNMLRVSMARFEADESKMGLPDLVIPVRQAIRDAVSDCRNAISYDDLLFGAAGSFSEWNEEASKGEIDVYTFTSWCGFPIYEVDFGWGKPAWVSSPHKPVPLVNLLDTIDGGVEVWMTAEEKNMILFQQDPEIIALTDSRLKNNV</sequence>
<dbReference type="OrthoDB" id="671439at2759"/>
<dbReference type="AlphaFoldDB" id="A0A8X8C4H5"/>
<reference evidence="4" key="1">
    <citation type="journal article" date="2020" name="bioRxiv">
        <title>Hybrid origin of Populus tomentosa Carr. identified through genome sequencing and phylogenomic analysis.</title>
        <authorList>
            <person name="An X."/>
            <person name="Gao K."/>
            <person name="Chen Z."/>
            <person name="Li J."/>
            <person name="Yang X."/>
            <person name="Yang X."/>
            <person name="Zhou J."/>
            <person name="Guo T."/>
            <person name="Zhao T."/>
            <person name="Huang S."/>
            <person name="Miao D."/>
            <person name="Khan W.U."/>
            <person name="Rao P."/>
            <person name="Ye M."/>
            <person name="Lei B."/>
            <person name="Liao W."/>
            <person name="Wang J."/>
            <person name="Ji L."/>
            <person name="Li Y."/>
            <person name="Guo B."/>
            <person name="Mustafa N.S."/>
            <person name="Li S."/>
            <person name="Yun Q."/>
            <person name="Keller S.R."/>
            <person name="Mao J."/>
            <person name="Zhang R."/>
            <person name="Strauss S.H."/>
        </authorList>
    </citation>
    <scope>NUCLEOTIDE SEQUENCE</scope>
    <source>
        <strain evidence="4">GM15</strain>
        <tissue evidence="4">Leaf</tissue>
    </source>
</reference>
<name>A0A8X8C4H5_POPTO</name>
<dbReference type="Pfam" id="PF02458">
    <property type="entry name" value="Transferase"/>
    <property type="match status" value="1"/>
</dbReference>
<comment type="caution">
    <text evidence="4">The sequence shown here is derived from an EMBL/GenBank/DDBJ whole genome shotgun (WGS) entry which is preliminary data.</text>
</comment>
<keyword evidence="5" id="KW-1185">Reference proteome</keyword>
<comment type="similarity">
    <text evidence="1">Belongs to the plant acyltransferase family.</text>
</comment>
<dbReference type="EMBL" id="JAAWWB010000033">
    <property type="protein sequence ID" value="KAG6742474.1"/>
    <property type="molecule type" value="Genomic_DNA"/>
</dbReference>
<proteinExistence type="inferred from homology"/>
<accession>A0A8X8C4H5</accession>
<dbReference type="PANTHER" id="PTHR31623:SF83">
    <property type="entry name" value="ACETYL-COA-BENZYLALCOHOL ACETYLTRANSFERASE-LIKE"/>
    <property type="match status" value="1"/>
</dbReference>
<organism evidence="4 5">
    <name type="scientific">Populus tomentosa</name>
    <name type="common">Chinese white poplar</name>
    <dbReference type="NCBI Taxonomy" id="118781"/>
    <lineage>
        <taxon>Eukaryota</taxon>
        <taxon>Viridiplantae</taxon>
        <taxon>Streptophyta</taxon>
        <taxon>Embryophyta</taxon>
        <taxon>Tracheophyta</taxon>
        <taxon>Spermatophyta</taxon>
        <taxon>Magnoliopsida</taxon>
        <taxon>eudicotyledons</taxon>
        <taxon>Gunneridae</taxon>
        <taxon>Pentapetalae</taxon>
        <taxon>rosids</taxon>
        <taxon>fabids</taxon>
        <taxon>Malpighiales</taxon>
        <taxon>Salicaceae</taxon>
        <taxon>Saliceae</taxon>
        <taxon>Populus</taxon>
    </lineage>
</organism>
<dbReference type="PANTHER" id="PTHR31623">
    <property type="entry name" value="F21J9.9"/>
    <property type="match status" value="1"/>
</dbReference>
<evidence type="ECO:0000256" key="2">
    <source>
        <dbReference type="ARBA" id="ARBA00022679"/>
    </source>
</evidence>
<evidence type="ECO:0000256" key="3">
    <source>
        <dbReference type="ARBA" id="ARBA00023315"/>
    </source>
</evidence>
<dbReference type="Proteomes" id="UP000886885">
    <property type="component" value="Chromosome 17A"/>
</dbReference>
<keyword evidence="2" id="KW-0808">Transferase</keyword>
<keyword evidence="3" id="KW-0012">Acyltransferase</keyword>
<dbReference type="GO" id="GO:0016746">
    <property type="term" value="F:acyltransferase activity"/>
    <property type="evidence" value="ECO:0007669"/>
    <property type="project" value="UniProtKB-KW"/>
</dbReference>
<evidence type="ECO:0000313" key="4">
    <source>
        <dbReference type="EMBL" id="KAG6742474.1"/>
    </source>
</evidence>
<protein>
    <submittedName>
        <fullName evidence="4">Uncharacterized protein</fullName>
    </submittedName>
</protein>
<evidence type="ECO:0000313" key="5">
    <source>
        <dbReference type="Proteomes" id="UP000886885"/>
    </source>
</evidence>
<evidence type="ECO:0000256" key="1">
    <source>
        <dbReference type="ARBA" id="ARBA00009861"/>
    </source>
</evidence>